<evidence type="ECO:0000256" key="9">
    <source>
        <dbReference type="ARBA" id="ARBA00048679"/>
    </source>
</evidence>
<proteinExistence type="predicted"/>
<dbReference type="PROSITE" id="PS50011">
    <property type="entry name" value="PROTEIN_KINASE_DOM"/>
    <property type="match status" value="1"/>
</dbReference>
<evidence type="ECO:0000256" key="6">
    <source>
        <dbReference type="ARBA" id="ARBA00030980"/>
    </source>
</evidence>
<dbReference type="InterPro" id="IPR011009">
    <property type="entry name" value="Kinase-like_dom_sf"/>
</dbReference>
<gene>
    <name evidence="11" type="ORF">QBC34DRAFT_313850</name>
</gene>
<evidence type="ECO:0000313" key="11">
    <source>
        <dbReference type="EMBL" id="KAK4442090.1"/>
    </source>
</evidence>
<evidence type="ECO:0000256" key="3">
    <source>
        <dbReference type="ARBA" id="ARBA00012513"/>
    </source>
</evidence>
<dbReference type="SMART" id="SM00220">
    <property type="entry name" value="S_TKc"/>
    <property type="match status" value="1"/>
</dbReference>
<dbReference type="InterPro" id="IPR000719">
    <property type="entry name" value="Prot_kinase_dom"/>
</dbReference>
<evidence type="ECO:0000259" key="10">
    <source>
        <dbReference type="PROSITE" id="PS50011"/>
    </source>
</evidence>
<comment type="catalytic activity">
    <reaction evidence="9">
        <text>L-seryl-[protein] + ATP = O-phospho-L-seryl-[protein] + ADP + H(+)</text>
        <dbReference type="Rhea" id="RHEA:17989"/>
        <dbReference type="Rhea" id="RHEA-COMP:9863"/>
        <dbReference type="Rhea" id="RHEA-COMP:11604"/>
        <dbReference type="ChEBI" id="CHEBI:15378"/>
        <dbReference type="ChEBI" id="CHEBI:29999"/>
        <dbReference type="ChEBI" id="CHEBI:30616"/>
        <dbReference type="ChEBI" id="CHEBI:83421"/>
        <dbReference type="ChEBI" id="CHEBI:456216"/>
        <dbReference type="EC" id="2.7.11.1"/>
    </reaction>
</comment>
<evidence type="ECO:0000256" key="4">
    <source>
        <dbReference type="ARBA" id="ARBA00013948"/>
    </source>
</evidence>
<evidence type="ECO:0000256" key="2">
    <source>
        <dbReference type="ARBA" id="ARBA00011534"/>
    </source>
</evidence>
<organism evidence="11 12">
    <name type="scientific">Podospora aff. communis PSN243</name>
    <dbReference type="NCBI Taxonomy" id="3040156"/>
    <lineage>
        <taxon>Eukaryota</taxon>
        <taxon>Fungi</taxon>
        <taxon>Dikarya</taxon>
        <taxon>Ascomycota</taxon>
        <taxon>Pezizomycotina</taxon>
        <taxon>Sordariomycetes</taxon>
        <taxon>Sordariomycetidae</taxon>
        <taxon>Sordariales</taxon>
        <taxon>Podosporaceae</taxon>
        <taxon>Podospora</taxon>
    </lineage>
</organism>
<protein>
    <recommendedName>
        <fullName evidence="5">EKC/KEOPS complex subunit BUD32</fullName>
        <ecNumber evidence="3">2.7.11.1</ecNumber>
    </recommendedName>
    <alternativeName>
        <fullName evidence="6 7">Atypical Serine/threonine protein kinase BUD32</fullName>
    </alternativeName>
    <alternativeName>
        <fullName evidence="4">EKC/KEOPS complex subunit bud32</fullName>
    </alternativeName>
</protein>
<evidence type="ECO:0000256" key="1">
    <source>
        <dbReference type="ARBA" id="ARBA00003747"/>
    </source>
</evidence>
<evidence type="ECO:0000256" key="5">
    <source>
        <dbReference type="ARBA" id="ARBA00019973"/>
    </source>
</evidence>
<evidence type="ECO:0000256" key="7">
    <source>
        <dbReference type="ARBA" id="ARBA00033194"/>
    </source>
</evidence>
<accession>A0AAV9FZJ9</accession>
<evidence type="ECO:0000313" key="12">
    <source>
        <dbReference type="Proteomes" id="UP001321760"/>
    </source>
</evidence>
<dbReference type="Proteomes" id="UP001321760">
    <property type="component" value="Unassembled WGS sequence"/>
</dbReference>
<dbReference type="InterPro" id="IPR008266">
    <property type="entry name" value="Tyr_kinase_AS"/>
</dbReference>
<comment type="subunit">
    <text evidence="2">Component of the EKC/KEOPS complex composed of at least BUD32, CGI121, GON7, KAE1 and PCC1; the whole complex dimerizes.</text>
</comment>
<dbReference type="GO" id="GO:0004674">
    <property type="term" value="F:protein serine/threonine kinase activity"/>
    <property type="evidence" value="ECO:0007669"/>
    <property type="project" value="UniProtKB-EC"/>
</dbReference>
<comment type="function">
    <text evidence="1">Component of the EKC/KEOPS complex that is required for the formation of a threonylcarbamoyl group on adenosine at position 37 (t(6)A37) in tRNAs that read codons beginning with adenine. The complex is probably involved in the transfer of the threonylcarbamoyl moiety of threonylcarbamoyl-AMP (TC-AMP) to the N6 group of A37. BUD32 has ATPase activity in the context of the EKC/KEOPS complex and likely plays a supporting role to the catalytic subunit KAE1. The EKC/KEOPS complex also promotes both telomere uncapping and telomere elongation. The complex is required for efficient recruitment of transcriptional coactivators.</text>
</comment>
<reference evidence="11" key="2">
    <citation type="submission" date="2023-05" db="EMBL/GenBank/DDBJ databases">
        <authorList>
            <consortium name="Lawrence Berkeley National Laboratory"/>
            <person name="Steindorff A."/>
            <person name="Hensen N."/>
            <person name="Bonometti L."/>
            <person name="Westerberg I."/>
            <person name="Brannstrom I.O."/>
            <person name="Guillou S."/>
            <person name="Cros-Aarteil S."/>
            <person name="Calhoun S."/>
            <person name="Haridas S."/>
            <person name="Kuo A."/>
            <person name="Mondo S."/>
            <person name="Pangilinan J."/>
            <person name="Riley R."/>
            <person name="Labutti K."/>
            <person name="Andreopoulos B."/>
            <person name="Lipzen A."/>
            <person name="Chen C."/>
            <person name="Yanf M."/>
            <person name="Daum C."/>
            <person name="Ng V."/>
            <person name="Clum A."/>
            <person name="Ohm R."/>
            <person name="Martin F."/>
            <person name="Silar P."/>
            <person name="Natvig D."/>
            <person name="Lalanne C."/>
            <person name="Gautier V."/>
            <person name="Ament-Velasquez S.L."/>
            <person name="Kruys A."/>
            <person name="Hutchinson M.I."/>
            <person name="Powell A.J."/>
            <person name="Barry K."/>
            <person name="Miller A.N."/>
            <person name="Grigoriev I.V."/>
            <person name="Debuchy R."/>
            <person name="Gladieux P."/>
            <person name="Thoren M.H."/>
            <person name="Johannesson H."/>
        </authorList>
    </citation>
    <scope>NUCLEOTIDE SEQUENCE</scope>
    <source>
        <strain evidence="11">PSN243</strain>
    </source>
</reference>
<dbReference type="EC" id="2.7.11.1" evidence="3"/>
<keyword evidence="12" id="KW-1185">Reference proteome</keyword>
<name>A0AAV9FZJ9_9PEZI</name>
<dbReference type="PROSITE" id="PS00109">
    <property type="entry name" value="PROTEIN_KINASE_TYR"/>
    <property type="match status" value="1"/>
</dbReference>
<reference evidence="11" key="1">
    <citation type="journal article" date="2023" name="Mol. Phylogenet. Evol.">
        <title>Genome-scale phylogeny and comparative genomics of the fungal order Sordariales.</title>
        <authorList>
            <person name="Hensen N."/>
            <person name="Bonometti L."/>
            <person name="Westerberg I."/>
            <person name="Brannstrom I.O."/>
            <person name="Guillou S."/>
            <person name="Cros-Aarteil S."/>
            <person name="Calhoun S."/>
            <person name="Haridas S."/>
            <person name="Kuo A."/>
            <person name="Mondo S."/>
            <person name="Pangilinan J."/>
            <person name="Riley R."/>
            <person name="LaButti K."/>
            <person name="Andreopoulos B."/>
            <person name="Lipzen A."/>
            <person name="Chen C."/>
            <person name="Yan M."/>
            <person name="Daum C."/>
            <person name="Ng V."/>
            <person name="Clum A."/>
            <person name="Steindorff A."/>
            <person name="Ohm R.A."/>
            <person name="Martin F."/>
            <person name="Silar P."/>
            <person name="Natvig D.O."/>
            <person name="Lalanne C."/>
            <person name="Gautier V."/>
            <person name="Ament-Velasquez S.L."/>
            <person name="Kruys A."/>
            <person name="Hutchinson M.I."/>
            <person name="Powell A.J."/>
            <person name="Barry K."/>
            <person name="Miller A.N."/>
            <person name="Grigoriev I.V."/>
            <person name="Debuchy R."/>
            <person name="Gladieux P."/>
            <person name="Hiltunen Thoren M."/>
            <person name="Johannesson H."/>
        </authorList>
    </citation>
    <scope>NUCLEOTIDE SEQUENCE</scope>
    <source>
        <strain evidence="11">PSN243</strain>
    </source>
</reference>
<feature type="domain" description="Protein kinase" evidence="10">
    <location>
        <begin position="127"/>
        <end position="369"/>
    </location>
</feature>
<comment type="caution">
    <text evidence="11">The sequence shown here is derived from an EMBL/GenBank/DDBJ whole genome shotgun (WGS) entry which is preliminary data.</text>
</comment>
<dbReference type="Gene3D" id="1.10.510.10">
    <property type="entry name" value="Transferase(Phosphotransferase) domain 1"/>
    <property type="match status" value="1"/>
</dbReference>
<dbReference type="GO" id="GO:0005524">
    <property type="term" value="F:ATP binding"/>
    <property type="evidence" value="ECO:0007669"/>
    <property type="project" value="InterPro"/>
</dbReference>
<dbReference type="SUPFAM" id="SSF56112">
    <property type="entry name" value="Protein kinase-like (PK-like)"/>
    <property type="match status" value="1"/>
</dbReference>
<sequence>MEEASLRFIQFPTTSFTAANGLKTFCFPIHDGDSRRWLRLTVVDVDDATQQTWESAYGEAAWAPVHNALAAMIDNGQDMKAVVVKADGTVVSTSSDGSADVTPGTYYAPPDDYQLSGSTKPATIARDRLVEVKRFGSFVDVVRPVSQPSERLVFKHYEDDKVITDIWYSAHFLAGMAEHPNFVALRHLVLDERGGVVGYTMPFIPGGTLRSARRSRIFKLKWAKQLLQALDDLNLERGINHLDLRTRNLMVDPTTDNLIIIDLGKARIRGENLGTCVPPAAFNTSLVTLNLFGPGTARMDDAEGGRAGSHPLTTGIEALTAGPWTAHPDARLDSPAEAYHTILTDWLRRRRADPRCRVPANPLRVPRYMPIPPGETVDVLGYEDPLYPIPSTSCGILSPVPVSGYKFLRRDALRAGRPVVDWVRPASTALDRSRTLLASGRYADEGEGEDEG</sequence>
<evidence type="ECO:0000256" key="8">
    <source>
        <dbReference type="ARBA" id="ARBA00047899"/>
    </source>
</evidence>
<dbReference type="EMBL" id="MU866034">
    <property type="protein sequence ID" value="KAK4442090.1"/>
    <property type="molecule type" value="Genomic_DNA"/>
</dbReference>
<comment type="catalytic activity">
    <reaction evidence="8">
        <text>L-threonyl-[protein] + ATP = O-phospho-L-threonyl-[protein] + ADP + H(+)</text>
        <dbReference type="Rhea" id="RHEA:46608"/>
        <dbReference type="Rhea" id="RHEA-COMP:11060"/>
        <dbReference type="Rhea" id="RHEA-COMP:11605"/>
        <dbReference type="ChEBI" id="CHEBI:15378"/>
        <dbReference type="ChEBI" id="CHEBI:30013"/>
        <dbReference type="ChEBI" id="CHEBI:30616"/>
        <dbReference type="ChEBI" id="CHEBI:61977"/>
        <dbReference type="ChEBI" id="CHEBI:456216"/>
        <dbReference type="EC" id="2.7.11.1"/>
    </reaction>
</comment>
<dbReference type="AlphaFoldDB" id="A0AAV9FZJ9"/>